<gene>
    <name evidence="1" type="ORF">ILEXP_LOCUS45054</name>
</gene>
<comment type="caution">
    <text evidence="1">The sequence shown here is derived from an EMBL/GenBank/DDBJ whole genome shotgun (WGS) entry which is preliminary data.</text>
</comment>
<proteinExistence type="predicted"/>
<evidence type="ECO:0000313" key="2">
    <source>
        <dbReference type="Proteomes" id="UP001642360"/>
    </source>
</evidence>
<dbReference type="Proteomes" id="UP001642360">
    <property type="component" value="Unassembled WGS sequence"/>
</dbReference>
<accession>A0ABC8U0H5</accession>
<dbReference type="AlphaFoldDB" id="A0ABC8U0H5"/>
<dbReference type="EMBL" id="CAUOFW020006571">
    <property type="protein sequence ID" value="CAK9175255.1"/>
    <property type="molecule type" value="Genomic_DNA"/>
</dbReference>
<sequence length="61" mass="6963">MTVPSQVNYFVNPTQNPEGQFRQIALSSIYRVKQSLAGKYPLQRPPDDLSSLFRRFSSSIT</sequence>
<keyword evidence="2" id="KW-1185">Reference proteome</keyword>
<protein>
    <submittedName>
        <fullName evidence="1">Uncharacterized protein</fullName>
    </submittedName>
</protein>
<feature type="non-terminal residue" evidence="1">
    <location>
        <position position="61"/>
    </location>
</feature>
<organism evidence="1 2">
    <name type="scientific">Ilex paraguariensis</name>
    <name type="common">yerba mate</name>
    <dbReference type="NCBI Taxonomy" id="185542"/>
    <lineage>
        <taxon>Eukaryota</taxon>
        <taxon>Viridiplantae</taxon>
        <taxon>Streptophyta</taxon>
        <taxon>Embryophyta</taxon>
        <taxon>Tracheophyta</taxon>
        <taxon>Spermatophyta</taxon>
        <taxon>Magnoliopsida</taxon>
        <taxon>eudicotyledons</taxon>
        <taxon>Gunneridae</taxon>
        <taxon>Pentapetalae</taxon>
        <taxon>asterids</taxon>
        <taxon>campanulids</taxon>
        <taxon>Aquifoliales</taxon>
        <taxon>Aquifoliaceae</taxon>
        <taxon>Ilex</taxon>
    </lineage>
</organism>
<name>A0ABC8U0H5_9AQUA</name>
<reference evidence="1 2" key="1">
    <citation type="submission" date="2024-02" db="EMBL/GenBank/DDBJ databases">
        <authorList>
            <person name="Vignale AGUSTIN F."/>
            <person name="Sosa J E."/>
            <person name="Modenutti C."/>
        </authorList>
    </citation>
    <scope>NUCLEOTIDE SEQUENCE [LARGE SCALE GENOMIC DNA]</scope>
</reference>
<evidence type="ECO:0000313" key="1">
    <source>
        <dbReference type="EMBL" id="CAK9175255.1"/>
    </source>
</evidence>